<dbReference type="PROSITE" id="PS51192">
    <property type="entry name" value="HELICASE_ATP_BIND_1"/>
    <property type="match status" value="1"/>
</dbReference>
<evidence type="ECO:0000259" key="11">
    <source>
        <dbReference type="PROSITE" id="PS51194"/>
    </source>
</evidence>
<dbReference type="SMART" id="SM00490">
    <property type="entry name" value="HELICc"/>
    <property type="match status" value="1"/>
</dbReference>
<evidence type="ECO:0000256" key="1">
    <source>
        <dbReference type="ARBA" id="ARBA00012552"/>
    </source>
</evidence>
<accession>A0A2J6S6S0</accession>
<feature type="compositionally biased region" description="Basic and acidic residues" evidence="9">
    <location>
        <begin position="22"/>
        <end position="34"/>
    </location>
</feature>
<feature type="domain" description="Helicase ATP-binding" evidence="10">
    <location>
        <begin position="172"/>
        <end position="366"/>
    </location>
</feature>
<evidence type="ECO:0000259" key="12">
    <source>
        <dbReference type="PROSITE" id="PS51195"/>
    </source>
</evidence>
<dbReference type="SMART" id="SM00487">
    <property type="entry name" value="DEXDc"/>
    <property type="match status" value="1"/>
</dbReference>
<dbReference type="PROSITE" id="PS51195">
    <property type="entry name" value="Q_MOTIF"/>
    <property type="match status" value="1"/>
</dbReference>
<dbReference type="Proteomes" id="UP000235786">
    <property type="component" value="Unassembled WGS sequence"/>
</dbReference>
<dbReference type="GO" id="GO:0003724">
    <property type="term" value="F:RNA helicase activity"/>
    <property type="evidence" value="ECO:0007669"/>
    <property type="project" value="UniProtKB-EC"/>
</dbReference>
<gene>
    <name evidence="13" type="ORF">L207DRAFT_540971</name>
</gene>
<dbReference type="AlphaFoldDB" id="A0A2J6S6S0"/>
<keyword evidence="3 8" id="KW-0378">Hydrolase</keyword>
<dbReference type="GO" id="GO:0003676">
    <property type="term" value="F:nucleic acid binding"/>
    <property type="evidence" value="ECO:0007669"/>
    <property type="project" value="InterPro"/>
</dbReference>
<dbReference type="InterPro" id="IPR001650">
    <property type="entry name" value="Helicase_C-like"/>
</dbReference>
<feature type="region of interest" description="Disordered" evidence="9">
    <location>
        <begin position="13"/>
        <end position="35"/>
    </location>
</feature>
<feature type="compositionally biased region" description="Low complexity" evidence="9">
    <location>
        <begin position="689"/>
        <end position="698"/>
    </location>
</feature>
<sequence length="705" mass="76101">MSAWGTGDMAAALLDGAPPAEHGSEAPATEKKDPQAYGWVAPTKYDYETFNKTTKELEEAQASAEVPENQAEFGGIFSGDWANKGALYEWKEEYGDVGPRFEALEKQLFGSDYHVRTGIKFDRIQQISVTQEGNVRIDPITSFDNAGLHPAMRENVKLAGYNVPTPIQQYVLPAIFKGYDVVACAQTGSGKTAAFLIPILSKLMGKAKKLAAYRGNPANMKEGERYRAEPLVLIVCPNRELATQIFDEARRFCYRTMLRPCVVYGGCPLREQIPLLEKGCDLLIATPGRLIDFMNRPALLTLKRLKYMVIDEADEMLHSDWENDLKQIMSGGDQEEGNITYLMFSATFPKNARDLAKEHLAHDHVRIRVGRAGSSHVNIKQDVVFVEAHAKRQALFDLLMSAPPARTIIFVNSKRAADEVDDFLFNSNIPCTSIHSDRTQKEREDSIRAFRSGKAPVLVATGVSARGLDIHNVMHVINYDMPSPQYGGIEEYTHRIGRTGRIGNLGLATSFYNDRDSDLAETLVKTLLETHQVIPDFLEQYIPEGFTAEGSGDVEKLKFEADSDYGDGEGENGEAPAEGGDNGSGWGAPAAPVQEAPTAAGWAATQQTIAPPPAQPAPANNGGWGNAPPAQAAGYGSAPVKSAPSNAGSNWGQQQAAAPQASGGWGAAPVAQPSQSSGGWGAPAPPPANNNNNGWGPTPSGGSGW</sequence>
<dbReference type="SUPFAM" id="SSF52540">
    <property type="entry name" value="P-loop containing nucleoside triphosphate hydrolases"/>
    <property type="match status" value="1"/>
</dbReference>
<organism evidence="13 14">
    <name type="scientific">Hyaloscypha variabilis (strain UAMH 11265 / GT02V1 / F)</name>
    <name type="common">Meliniomyces variabilis</name>
    <dbReference type="NCBI Taxonomy" id="1149755"/>
    <lineage>
        <taxon>Eukaryota</taxon>
        <taxon>Fungi</taxon>
        <taxon>Dikarya</taxon>
        <taxon>Ascomycota</taxon>
        <taxon>Pezizomycotina</taxon>
        <taxon>Leotiomycetes</taxon>
        <taxon>Helotiales</taxon>
        <taxon>Hyaloscyphaceae</taxon>
        <taxon>Hyaloscypha</taxon>
        <taxon>Hyaloscypha variabilis</taxon>
    </lineage>
</organism>
<evidence type="ECO:0000256" key="6">
    <source>
        <dbReference type="ARBA" id="ARBA00047984"/>
    </source>
</evidence>
<dbReference type="InterPro" id="IPR000629">
    <property type="entry name" value="RNA-helicase_DEAD-box_CS"/>
</dbReference>
<dbReference type="Pfam" id="PF00270">
    <property type="entry name" value="DEAD"/>
    <property type="match status" value="1"/>
</dbReference>
<name>A0A2J6S6S0_HYAVF</name>
<evidence type="ECO:0000313" key="14">
    <source>
        <dbReference type="Proteomes" id="UP000235786"/>
    </source>
</evidence>
<keyword evidence="4 8" id="KW-0347">Helicase</keyword>
<evidence type="ECO:0000256" key="8">
    <source>
        <dbReference type="RuleBase" id="RU000492"/>
    </source>
</evidence>
<reference evidence="13 14" key="1">
    <citation type="submission" date="2016-04" db="EMBL/GenBank/DDBJ databases">
        <title>A degradative enzymes factory behind the ericoid mycorrhizal symbiosis.</title>
        <authorList>
            <consortium name="DOE Joint Genome Institute"/>
            <person name="Martino E."/>
            <person name="Morin E."/>
            <person name="Grelet G."/>
            <person name="Kuo A."/>
            <person name="Kohler A."/>
            <person name="Daghino S."/>
            <person name="Barry K."/>
            <person name="Choi C."/>
            <person name="Cichocki N."/>
            <person name="Clum A."/>
            <person name="Copeland A."/>
            <person name="Hainaut M."/>
            <person name="Haridas S."/>
            <person name="Labutti K."/>
            <person name="Lindquist E."/>
            <person name="Lipzen A."/>
            <person name="Khouja H.-R."/>
            <person name="Murat C."/>
            <person name="Ohm R."/>
            <person name="Olson A."/>
            <person name="Spatafora J."/>
            <person name="Veneault-Fourrey C."/>
            <person name="Henrissat B."/>
            <person name="Grigoriev I."/>
            <person name="Martin F."/>
            <person name="Perotto S."/>
        </authorList>
    </citation>
    <scope>NUCLEOTIDE SEQUENCE [LARGE SCALE GENOMIC DNA]</scope>
    <source>
        <strain evidence="13 14">F</strain>
    </source>
</reference>
<dbReference type="GO" id="GO:0016787">
    <property type="term" value="F:hydrolase activity"/>
    <property type="evidence" value="ECO:0007669"/>
    <property type="project" value="UniProtKB-KW"/>
</dbReference>
<feature type="compositionally biased region" description="Low complexity" evidence="9">
    <location>
        <begin position="617"/>
        <end position="634"/>
    </location>
</feature>
<evidence type="ECO:0000259" key="10">
    <source>
        <dbReference type="PROSITE" id="PS51192"/>
    </source>
</evidence>
<feature type="domain" description="Helicase C-terminal" evidence="11">
    <location>
        <begin position="378"/>
        <end position="542"/>
    </location>
</feature>
<dbReference type="InterPro" id="IPR014014">
    <property type="entry name" value="RNA_helicase_DEAD_Q_motif"/>
</dbReference>
<dbReference type="InterPro" id="IPR011545">
    <property type="entry name" value="DEAD/DEAH_box_helicase_dom"/>
</dbReference>
<dbReference type="CDD" id="cd18787">
    <property type="entry name" value="SF2_C_DEAD"/>
    <property type="match status" value="1"/>
</dbReference>
<evidence type="ECO:0000256" key="9">
    <source>
        <dbReference type="SAM" id="MobiDB-lite"/>
    </source>
</evidence>
<dbReference type="OrthoDB" id="196131at2759"/>
<evidence type="ECO:0000256" key="2">
    <source>
        <dbReference type="ARBA" id="ARBA00022741"/>
    </source>
</evidence>
<feature type="compositionally biased region" description="Low complexity" evidence="9">
    <location>
        <begin position="651"/>
        <end position="677"/>
    </location>
</feature>
<dbReference type="GO" id="GO:0005524">
    <property type="term" value="F:ATP binding"/>
    <property type="evidence" value="ECO:0007669"/>
    <property type="project" value="UniProtKB-KW"/>
</dbReference>
<comment type="catalytic activity">
    <reaction evidence="6">
        <text>ATP + H2O = ADP + phosphate + H(+)</text>
        <dbReference type="Rhea" id="RHEA:13065"/>
        <dbReference type="ChEBI" id="CHEBI:15377"/>
        <dbReference type="ChEBI" id="CHEBI:15378"/>
        <dbReference type="ChEBI" id="CHEBI:30616"/>
        <dbReference type="ChEBI" id="CHEBI:43474"/>
        <dbReference type="ChEBI" id="CHEBI:456216"/>
        <dbReference type="EC" id="3.6.4.13"/>
    </reaction>
</comment>
<dbReference type="PROSITE" id="PS51194">
    <property type="entry name" value="HELICASE_CTER"/>
    <property type="match status" value="1"/>
</dbReference>
<evidence type="ECO:0000256" key="4">
    <source>
        <dbReference type="ARBA" id="ARBA00022806"/>
    </source>
</evidence>
<feature type="short sequence motif" description="Q motif" evidence="7">
    <location>
        <begin position="141"/>
        <end position="169"/>
    </location>
</feature>
<dbReference type="InterPro" id="IPR014001">
    <property type="entry name" value="Helicase_ATP-bd"/>
</dbReference>
<evidence type="ECO:0000313" key="13">
    <source>
        <dbReference type="EMBL" id="PMD46460.1"/>
    </source>
</evidence>
<keyword evidence="5 8" id="KW-0067">ATP-binding</keyword>
<dbReference type="STRING" id="1149755.A0A2J6S6S0"/>
<evidence type="ECO:0000256" key="5">
    <source>
        <dbReference type="ARBA" id="ARBA00022840"/>
    </source>
</evidence>
<evidence type="ECO:0000256" key="7">
    <source>
        <dbReference type="PROSITE-ProRule" id="PRU00552"/>
    </source>
</evidence>
<feature type="domain" description="DEAD-box RNA helicase Q" evidence="12">
    <location>
        <begin position="141"/>
        <end position="169"/>
    </location>
</feature>
<feature type="region of interest" description="Disordered" evidence="9">
    <location>
        <begin position="562"/>
        <end position="705"/>
    </location>
</feature>
<dbReference type="FunFam" id="3.40.50.300:FF:000008">
    <property type="entry name" value="ATP-dependent RNA helicase RhlB"/>
    <property type="match status" value="1"/>
</dbReference>
<dbReference type="PANTHER" id="PTHR47958">
    <property type="entry name" value="ATP-DEPENDENT RNA HELICASE DBP3"/>
    <property type="match status" value="1"/>
</dbReference>
<comment type="similarity">
    <text evidence="8">Belongs to the DEAD box helicase family.</text>
</comment>
<keyword evidence="2 8" id="KW-0547">Nucleotide-binding</keyword>
<protein>
    <recommendedName>
        <fullName evidence="1">RNA helicase</fullName>
        <ecNumber evidence="1">3.6.4.13</ecNumber>
    </recommendedName>
</protein>
<dbReference type="Gene3D" id="3.40.50.300">
    <property type="entry name" value="P-loop containing nucleotide triphosphate hydrolases"/>
    <property type="match status" value="2"/>
</dbReference>
<proteinExistence type="inferred from homology"/>
<dbReference type="EC" id="3.6.4.13" evidence="1"/>
<dbReference type="EMBL" id="KZ613939">
    <property type="protein sequence ID" value="PMD46460.1"/>
    <property type="molecule type" value="Genomic_DNA"/>
</dbReference>
<keyword evidence="14" id="KW-1185">Reference proteome</keyword>
<feature type="compositionally biased region" description="Acidic residues" evidence="9">
    <location>
        <begin position="562"/>
        <end position="572"/>
    </location>
</feature>
<evidence type="ECO:0000256" key="3">
    <source>
        <dbReference type="ARBA" id="ARBA00022801"/>
    </source>
</evidence>
<dbReference type="InterPro" id="IPR027417">
    <property type="entry name" value="P-loop_NTPase"/>
</dbReference>
<dbReference type="PROSITE" id="PS00039">
    <property type="entry name" value="DEAD_ATP_HELICASE"/>
    <property type="match status" value="1"/>
</dbReference>
<dbReference type="Pfam" id="PF00271">
    <property type="entry name" value="Helicase_C"/>
    <property type="match status" value="1"/>
</dbReference>